<comment type="caution">
    <text evidence="1">The sequence shown here is derived from an EMBL/GenBank/DDBJ whole genome shotgun (WGS) entry which is preliminary data.</text>
</comment>
<evidence type="ECO:0000313" key="1">
    <source>
        <dbReference type="EMBL" id="KNE00952.1"/>
    </source>
</evidence>
<evidence type="ECO:0000313" key="2">
    <source>
        <dbReference type="Proteomes" id="UP000037122"/>
    </source>
</evidence>
<gene>
    <name evidence="1" type="ORF">QG37_01823</name>
</gene>
<organism evidence="1 2">
    <name type="scientific">Candidozyma auris</name>
    <name type="common">Yeast</name>
    <name type="synonym">Candida auris</name>
    <dbReference type="NCBI Taxonomy" id="498019"/>
    <lineage>
        <taxon>Eukaryota</taxon>
        <taxon>Fungi</taxon>
        <taxon>Dikarya</taxon>
        <taxon>Ascomycota</taxon>
        <taxon>Saccharomycotina</taxon>
        <taxon>Pichiomycetes</taxon>
        <taxon>Metschnikowiaceae</taxon>
        <taxon>Candidozyma</taxon>
    </lineage>
</organism>
<name>A0A0L0P3K1_CANAR</name>
<dbReference type="EMBL" id="LGST01000016">
    <property type="protein sequence ID" value="KNE00952.1"/>
    <property type="molecule type" value="Genomic_DNA"/>
</dbReference>
<dbReference type="Proteomes" id="UP000037122">
    <property type="component" value="Unassembled WGS sequence"/>
</dbReference>
<accession>A0A0L0P3K1</accession>
<sequence length="47" mass="5592">MKAEIRKLPIFNYAILDSFSFDSLSKITDFFFLFFFSLEADEILPTY</sequence>
<protein>
    <submittedName>
        <fullName evidence="1">Uncharacterized protein</fullName>
    </submittedName>
</protein>
<proteinExistence type="predicted"/>
<dbReference type="AlphaFoldDB" id="A0A0L0P3K1"/>
<dbReference type="VEuPathDB" id="FungiDB:QG37_01823"/>
<reference evidence="2" key="1">
    <citation type="journal article" date="2015" name="BMC Genomics">
        <title>Draft genome of a commonly misdiagnosed multidrug resistant pathogen Candida auris.</title>
        <authorList>
            <person name="Chatterjee S."/>
            <person name="Alampalli S.V."/>
            <person name="Nageshan R.K."/>
            <person name="Chettiar S.T."/>
            <person name="Joshi S."/>
            <person name="Tatu U.S."/>
        </authorList>
    </citation>
    <scope>NUCLEOTIDE SEQUENCE [LARGE SCALE GENOMIC DNA]</scope>
    <source>
        <strain evidence="2">6684</strain>
    </source>
</reference>